<evidence type="ECO:0000313" key="3">
    <source>
        <dbReference type="Proteomes" id="UP000624709"/>
    </source>
</evidence>
<evidence type="ECO:0000256" key="1">
    <source>
        <dbReference type="ARBA" id="ARBA00021948"/>
    </source>
</evidence>
<dbReference type="Pfam" id="PF04029">
    <property type="entry name" value="2-ph_phosp"/>
    <property type="match status" value="1"/>
</dbReference>
<comment type="caution">
    <text evidence="2">The sequence shown here is derived from an EMBL/GenBank/DDBJ whole genome shotgun (WGS) entry which is preliminary data.</text>
</comment>
<protein>
    <recommendedName>
        <fullName evidence="1">Probable 2-phosphosulfolactate phosphatase</fullName>
    </recommendedName>
</protein>
<dbReference type="Gene3D" id="3.90.1560.10">
    <property type="entry name" value="ComB-like"/>
    <property type="match status" value="1"/>
</dbReference>
<keyword evidence="3" id="KW-1185">Reference proteome</keyword>
<proteinExistence type="predicted"/>
<dbReference type="Proteomes" id="UP000624709">
    <property type="component" value="Unassembled WGS sequence"/>
</dbReference>
<dbReference type="InterPro" id="IPR036702">
    <property type="entry name" value="ComB-like_sf"/>
</dbReference>
<organism evidence="2 3">
    <name type="scientific">Actinoplanes palleronii</name>
    <dbReference type="NCBI Taxonomy" id="113570"/>
    <lineage>
        <taxon>Bacteria</taxon>
        <taxon>Bacillati</taxon>
        <taxon>Actinomycetota</taxon>
        <taxon>Actinomycetes</taxon>
        <taxon>Micromonosporales</taxon>
        <taxon>Micromonosporaceae</taxon>
        <taxon>Actinoplanes</taxon>
    </lineage>
</organism>
<evidence type="ECO:0000313" key="2">
    <source>
        <dbReference type="EMBL" id="GIE67949.1"/>
    </source>
</evidence>
<reference evidence="2 3" key="1">
    <citation type="submission" date="2021-01" db="EMBL/GenBank/DDBJ databases">
        <title>Whole genome shotgun sequence of Actinoplanes palleronii NBRC 14916.</title>
        <authorList>
            <person name="Komaki H."/>
            <person name="Tamura T."/>
        </authorList>
    </citation>
    <scope>NUCLEOTIDE SEQUENCE [LARGE SCALE GENOMIC DNA]</scope>
    <source>
        <strain evidence="2 3">NBRC 14916</strain>
    </source>
</reference>
<accession>A0ABQ4BBD2</accession>
<dbReference type="EMBL" id="BOMS01000053">
    <property type="protein sequence ID" value="GIE67949.1"/>
    <property type="molecule type" value="Genomic_DNA"/>
</dbReference>
<dbReference type="SUPFAM" id="SSF142823">
    <property type="entry name" value="ComB-like"/>
    <property type="match status" value="1"/>
</dbReference>
<dbReference type="InterPro" id="IPR005238">
    <property type="entry name" value="ComB-like"/>
</dbReference>
<sequence>MTGVGRVFGQERYSARFEWGPSGADAVAAGAAFVAVVDVLSFTTALSVAVENGVAVMPYPWRDGTEVAAAARYDAELAVGRSAAGPDEISLSPAAIRRVATGRRIERLVLPSPNGSAICARLSAAGSARPAGEAVTVLGVCLRNAAIAGEWVRARLAGRPVAVVAAGERWPDGSLRPAVEDLWGAGAFLAGFSDLSPEAESAVAAYRAVAGRVPAALAAAASGRELAALDHPGAAARSFAEDVAIAAEVDASTAVPVLQDGWFRRAEPTPPG</sequence>
<gene>
    <name evidence="2" type="ORF">Apa02nite_040570</name>
</gene>
<name>A0ABQ4BBD2_9ACTN</name>